<evidence type="ECO:0000256" key="1">
    <source>
        <dbReference type="ARBA" id="ARBA00004651"/>
    </source>
</evidence>
<dbReference type="GO" id="GO:0034702">
    <property type="term" value="C:monoatomic ion channel complex"/>
    <property type="evidence" value="ECO:0007669"/>
    <property type="project" value="UniProtKB-KW"/>
</dbReference>
<gene>
    <name evidence="16" type="ORF">SCHPADRAFT_409970</name>
</gene>
<dbReference type="Proteomes" id="UP000053477">
    <property type="component" value="Unassembled WGS sequence"/>
</dbReference>
<evidence type="ECO:0000256" key="13">
    <source>
        <dbReference type="SAM" id="Coils"/>
    </source>
</evidence>
<dbReference type="GO" id="GO:0005886">
    <property type="term" value="C:plasma membrane"/>
    <property type="evidence" value="ECO:0007669"/>
    <property type="project" value="UniProtKB-SubCell"/>
</dbReference>
<protein>
    <recommendedName>
        <fullName evidence="2">Voltage-gated hydrogen channel 1</fullName>
    </recommendedName>
    <alternativeName>
        <fullName evidence="12">Hydrogen voltage-gated channel 1</fullName>
    </alternativeName>
</protein>
<dbReference type="PANTHER" id="PTHR46480">
    <property type="entry name" value="F20B24.22"/>
    <property type="match status" value="1"/>
</dbReference>
<proteinExistence type="predicted"/>
<sequence length="237" mass="26071">MSYDEQEPLIGGTRQGRAESPALGNLEAADHDVREENDKLTRREWVGEKLESKHFHKAIIFLIAVDATCVLADLVYTFLVDPCAGGGGEEDQPAWLEVLAHISLAITTFFLIEIPLATYAFGFSYYRPLGAVPHASLHLFDAVVILTTFVLEVVLRGREQELVGLLVLLRLWRLVKLVGGIAVGAGEIDEELSKQLAETKQELEEKSGLLVKLQAENDDLRRRVGTSGNDVGFTTSA</sequence>
<evidence type="ECO:0000256" key="4">
    <source>
        <dbReference type="ARBA" id="ARBA00022475"/>
    </source>
</evidence>
<keyword evidence="7 14" id="KW-1133">Transmembrane helix</keyword>
<organism evidence="16 17">
    <name type="scientific">Schizopora paradoxa</name>
    <dbReference type="NCBI Taxonomy" id="27342"/>
    <lineage>
        <taxon>Eukaryota</taxon>
        <taxon>Fungi</taxon>
        <taxon>Dikarya</taxon>
        <taxon>Basidiomycota</taxon>
        <taxon>Agaricomycotina</taxon>
        <taxon>Agaricomycetes</taxon>
        <taxon>Hymenochaetales</taxon>
        <taxon>Schizoporaceae</taxon>
        <taxon>Schizopora</taxon>
    </lineage>
</organism>
<accession>A0A0H2RT65</accession>
<keyword evidence="9" id="KW-0406">Ion transport</keyword>
<keyword evidence="6" id="KW-0851">Voltage-gated channel</keyword>
<dbReference type="OrthoDB" id="427456at2759"/>
<keyword evidence="5 14" id="KW-0812">Transmembrane</keyword>
<dbReference type="Gene3D" id="1.20.120.350">
    <property type="entry name" value="Voltage-gated potassium channels. Chain C"/>
    <property type="match status" value="1"/>
</dbReference>
<keyword evidence="3" id="KW-0813">Transport</keyword>
<evidence type="ECO:0000256" key="8">
    <source>
        <dbReference type="ARBA" id="ARBA00023054"/>
    </source>
</evidence>
<evidence type="ECO:0000259" key="15">
    <source>
        <dbReference type="Pfam" id="PF00520"/>
    </source>
</evidence>
<dbReference type="InterPro" id="IPR005821">
    <property type="entry name" value="Ion_trans_dom"/>
</dbReference>
<evidence type="ECO:0000256" key="5">
    <source>
        <dbReference type="ARBA" id="ARBA00022692"/>
    </source>
</evidence>
<reference evidence="16 17" key="1">
    <citation type="submission" date="2015-04" db="EMBL/GenBank/DDBJ databases">
        <title>Complete genome sequence of Schizopora paradoxa KUC8140, a cosmopolitan wood degrader in East Asia.</title>
        <authorList>
            <consortium name="DOE Joint Genome Institute"/>
            <person name="Min B."/>
            <person name="Park H."/>
            <person name="Jang Y."/>
            <person name="Kim J.-J."/>
            <person name="Kim K.H."/>
            <person name="Pangilinan J."/>
            <person name="Lipzen A."/>
            <person name="Riley R."/>
            <person name="Grigoriev I.V."/>
            <person name="Spatafora J.W."/>
            <person name="Choi I.-G."/>
        </authorList>
    </citation>
    <scope>NUCLEOTIDE SEQUENCE [LARGE SCALE GENOMIC DNA]</scope>
    <source>
        <strain evidence="16 17">KUC8140</strain>
    </source>
</reference>
<feature type="transmembrane region" description="Helical" evidence="14">
    <location>
        <begin position="58"/>
        <end position="79"/>
    </location>
</feature>
<dbReference type="STRING" id="27342.A0A0H2RT65"/>
<evidence type="ECO:0000256" key="14">
    <source>
        <dbReference type="SAM" id="Phobius"/>
    </source>
</evidence>
<keyword evidence="17" id="KW-1185">Reference proteome</keyword>
<evidence type="ECO:0000256" key="11">
    <source>
        <dbReference type="ARBA" id="ARBA00023303"/>
    </source>
</evidence>
<feature type="domain" description="Ion transport" evidence="15">
    <location>
        <begin position="53"/>
        <end position="177"/>
    </location>
</feature>
<keyword evidence="10 14" id="KW-0472">Membrane</keyword>
<keyword evidence="11" id="KW-0407">Ion channel</keyword>
<comment type="subcellular location">
    <subcellularLocation>
        <location evidence="1">Cell membrane</location>
        <topology evidence="1">Multi-pass membrane protein</topology>
    </subcellularLocation>
</comment>
<evidence type="ECO:0000313" key="16">
    <source>
        <dbReference type="EMBL" id="KLO12638.1"/>
    </source>
</evidence>
<dbReference type="AlphaFoldDB" id="A0A0H2RT65"/>
<evidence type="ECO:0000256" key="2">
    <source>
        <dbReference type="ARBA" id="ARBA00015897"/>
    </source>
</evidence>
<feature type="coiled-coil region" evidence="13">
    <location>
        <begin position="189"/>
        <end position="223"/>
    </location>
</feature>
<dbReference type="InterPro" id="IPR027359">
    <property type="entry name" value="Volt_channel_dom_sf"/>
</dbReference>
<dbReference type="GO" id="GO:0030171">
    <property type="term" value="F:voltage-gated proton channel activity"/>
    <property type="evidence" value="ECO:0007669"/>
    <property type="project" value="InterPro"/>
</dbReference>
<dbReference type="EMBL" id="KQ085974">
    <property type="protein sequence ID" value="KLO12638.1"/>
    <property type="molecule type" value="Genomic_DNA"/>
</dbReference>
<evidence type="ECO:0000256" key="6">
    <source>
        <dbReference type="ARBA" id="ARBA00022882"/>
    </source>
</evidence>
<name>A0A0H2RT65_9AGAM</name>
<evidence type="ECO:0000256" key="10">
    <source>
        <dbReference type="ARBA" id="ARBA00023136"/>
    </source>
</evidence>
<evidence type="ECO:0000313" key="17">
    <source>
        <dbReference type="Proteomes" id="UP000053477"/>
    </source>
</evidence>
<evidence type="ECO:0000256" key="9">
    <source>
        <dbReference type="ARBA" id="ARBA00023065"/>
    </source>
</evidence>
<keyword evidence="8 13" id="KW-0175">Coiled coil</keyword>
<dbReference type="InParanoid" id="A0A0H2RT65"/>
<dbReference type="SUPFAM" id="SSF81324">
    <property type="entry name" value="Voltage-gated potassium channels"/>
    <property type="match status" value="1"/>
</dbReference>
<evidence type="ECO:0000256" key="12">
    <source>
        <dbReference type="ARBA" id="ARBA00031989"/>
    </source>
</evidence>
<feature type="transmembrane region" description="Helical" evidence="14">
    <location>
        <begin position="99"/>
        <end position="123"/>
    </location>
</feature>
<dbReference type="PANTHER" id="PTHR46480:SF1">
    <property type="entry name" value="VOLTAGE-GATED HYDROGEN CHANNEL 1"/>
    <property type="match status" value="1"/>
</dbReference>
<evidence type="ECO:0000256" key="7">
    <source>
        <dbReference type="ARBA" id="ARBA00022989"/>
    </source>
</evidence>
<keyword evidence="4" id="KW-1003">Cell membrane</keyword>
<dbReference type="InterPro" id="IPR031846">
    <property type="entry name" value="Hvcn1"/>
</dbReference>
<dbReference type="Pfam" id="PF00520">
    <property type="entry name" value="Ion_trans"/>
    <property type="match status" value="1"/>
</dbReference>
<evidence type="ECO:0000256" key="3">
    <source>
        <dbReference type="ARBA" id="ARBA00022448"/>
    </source>
</evidence>